<dbReference type="PIRSF" id="PIRSF032079">
    <property type="entry name" value="UCP032079"/>
    <property type="match status" value="1"/>
</dbReference>
<comment type="caution">
    <text evidence="5">The sequence shown here is derived from an EMBL/GenBank/DDBJ whole genome shotgun (WGS) entry which is preliminary data.</text>
</comment>
<organism evidence="5 6">
    <name type="scientific">Marinibaculum pumilum</name>
    <dbReference type="NCBI Taxonomy" id="1766165"/>
    <lineage>
        <taxon>Bacteria</taxon>
        <taxon>Pseudomonadati</taxon>
        <taxon>Pseudomonadota</taxon>
        <taxon>Alphaproteobacteria</taxon>
        <taxon>Rhodospirillales</taxon>
        <taxon>Rhodospirillaceae</taxon>
        <taxon>Marinibaculum</taxon>
    </lineage>
</organism>
<dbReference type="EMBL" id="JBHRTR010000005">
    <property type="protein sequence ID" value="MFC3225811.1"/>
    <property type="molecule type" value="Genomic_DNA"/>
</dbReference>
<evidence type="ECO:0000259" key="4">
    <source>
        <dbReference type="Pfam" id="PF03981"/>
    </source>
</evidence>
<dbReference type="InterPro" id="IPR014569">
    <property type="entry name" value="Ubq_cyt-c_CBP3-rel"/>
</dbReference>
<evidence type="ECO:0000313" key="6">
    <source>
        <dbReference type="Proteomes" id="UP001595528"/>
    </source>
</evidence>
<evidence type="ECO:0000256" key="3">
    <source>
        <dbReference type="SAM" id="MobiDB-lite"/>
    </source>
</evidence>
<proteinExistence type="inferred from homology"/>
<sequence>MLGVLSGFKRRAALEEASFGLYRSAIEQARLPQFYRDFAVDDSVDGRFDLLTLHVYLILRRLRREEPAGRELSQRLFDLMFADMDNNLRIMGVSDLRVGKRVKAMAQAFYGRVAAYDAGLDGADLDGGGNGAAAGDGLEEAVRRNLYRGSDSAPAARMTVYVRRCDRELATQDWSDLGRGQVAFPPPMEGAEGSSEPAAETD</sequence>
<evidence type="ECO:0000256" key="1">
    <source>
        <dbReference type="ARBA" id="ARBA00006407"/>
    </source>
</evidence>
<comment type="similarity">
    <text evidence="2">Belongs to the UPF0174 family.</text>
</comment>
<evidence type="ECO:0000313" key="5">
    <source>
        <dbReference type="EMBL" id="MFC3225811.1"/>
    </source>
</evidence>
<feature type="domain" description="Ubiquinol-cytochrome c chaperone" evidence="4">
    <location>
        <begin position="37"/>
        <end position="183"/>
    </location>
</feature>
<comment type="similarity">
    <text evidence="1">Belongs to the CBP3 family.</text>
</comment>
<keyword evidence="6" id="KW-1185">Reference proteome</keyword>
<protein>
    <submittedName>
        <fullName evidence="5">Ubiquinol-cytochrome C chaperone family protein</fullName>
    </submittedName>
</protein>
<gene>
    <name evidence="5" type="ORF">ACFOGJ_01115</name>
</gene>
<dbReference type="RefSeq" id="WP_379897544.1">
    <property type="nucleotide sequence ID" value="NZ_JBHRTR010000005.1"/>
</dbReference>
<feature type="compositionally biased region" description="Low complexity" evidence="3">
    <location>
        <begin position="189"/>
        <end position="202"/>
    </location>
</feature>
<dbReference type="Proteomes" id="UP001595528">
    <property type="component" value="Unassembled WGS sequence"/>
</dbReference>
<accession>A0ABV7KTV1</accession>
<dbReference type="InterPro" id="IPR007129">
    <property type="entry name" value="Ubiqinol_cyt_c_chaperone_CPB3"/>
</dbReference>
<feature type="region of interest" description="Disordered" evidence="3">
    <location>
        <begin position="176"/>
        <end position="202"/>
    </location>
</feature>
<dbReference type="InterPro" id="IPR021150">
    <property type="entry name" value="Ubiq_cyt_c_chap"/>
</dbReference>
<dbReference type="PANTHER" id="PTHR12184">
    <property type="entry name" value="UBIQUINOL-CYTOCHROME C REDUCTASE COMPLEX ASSEMBLY FACTOR 1 FAMILY MEMBER"/>
    <property type="match status" value="1"/>
</dbReference>
<evidence type="ECO:0000256" key="2">
    <source>
        <dbReference type="ARBA" id="ARBA00006436"/>
    </source>
</evidence>
<name>A0ABV7KTV1_9PROT</name>
<reference evidence="6" key="1">
    <citation type="journal article" date="2019" name="Int. J. Syst. Evol. Microbiol.">
        <title>The Global Catalogue of Microorganisms (GCM) 10K type strain sequencing project: providing services to taxonomists for standard genome sequencing and annotation.</title>
        <authorList>
            <consortium name="The Broad Institute Genomics Platform"/>
            <consortium name="The Broad Institute Genome Sequencing Center for Infectious Disease"/>
            <person name="Wu L."/>
            <person name="Ma J."/>
        </authorList>
    </citation>
    <scope>NUCLEOTIDE SEQUENCE [LARGE SCALE GENOMIC DNA]</scope>
    <source>
        <strain evidence="6">KCTC 42964</strain>
    </source>
</reference>
<dbReference type="Pfam" id="PF03981">
    <property type="entry name" value="Ubiq_cyt_C_chap"/>
    <property type="match status" value="1"/>
</dbReference>
<dbReference type="PANTHER" id="PTHR12184:SF1">
    <property type="entry name" value="UBIQUINOL-CYTOCHROME-C REDUCTASE COMPLEX ASSEMBLY FACTOR 1"/>
    <property type="match status" value="1"/>
</dbReference>